<dbReference type="NCBIfam" id="TIGR01573">
    <property type="entry name" value="cas2"/>
    <property type="match status" value="1"/>
</dbReference>
<sequence length="101" mass="11855">MWVLVFFDLPTDTKRDRKNAAAFRQKLLKDGFSMFQFSIYLRHCPSRENADVHIKRVKLNLPPDGHVAVMVITDKQFGMMELYYGKKSKELPQVSQQLSMF</sequence>
<keyword evidence="11" id="KW-1185">Reference proteome</keyword>
<dbReference type="Pfam" id="PF09827">
    <property type="entry name" value="CRISPR_Cas2"/>
    <property type="match status" value="1"/>
</dbReference>
<evidence type="ECO:0000256" key="2">
    <source>
        <dbReference type="ARBA" id="ARBA00009959"/>
    </source>
</evidence>
<comment type="subunit">
    <text evidence="9">Homodimer, forms a heterotetramer with a Cas1 homodimer.</text>
</comment>
<proteinExistence type="inferred from homology"/>
<dbReference type="Proteomes" id="UP001065174">
    <property type="component" value="Chromosome"/>
</dbReference>
<reference evidence="10" key="1">
    <citation type="submission" date="2022-09" db="EMBL/GenBank/DDBJ databases">
        <title>Comparative genomics and taxonomic characterization of three novel marine species of genus Reichenbachiella exhibiting antioxidant and polysaccharide degradation activities.</title>
        <authorList>
            <person name="Muhammad N."/>
            <person name="Lee Y.-J."/>
            <person name="Ko J."/>
            <person name="Kim S.-G."/>
        </authorList>
    </citation>
    <scope>NUCLEOTIDE SEQUENCE</scope>
    <source>
        <strain evidence="10">BKB1-1</strain>
    </source>
</reference>
<name>A0ABY6CLW0_9BACT</name>
<evidence type="ECO:0000313" key="10">
    <source>
        <dbReference type="EMBL" id="UXP31496.1"/>
    </source>
</evidence>
<evidence type="ECO:0000256" key="1">
    <source>
        <dbReference type="ARBA" id="ARBA00001946"/>
    </source>
</evidence>
<evidence type="ECO:0000256" key="5">
    <source>
        <dbReference type="ARBA" id="ARBA00022759"/>
    </source>
</evidence>
<evidence type="ECO:0000256" key="9">
    <source>
        <dbReference type="HAMAP-Rule" id="MF_01471"/>
    </source>
</evidence>
<dbReference type="InterPro" id="IPR021127">
    <property type="entry name" value="CRISPR_associated_Cas2"/>
</dbReference>
<dbReference type="InterPro" id="IPR019199">
    <property type="entry name" value="Virulence_VapD/CRISPR_Cas2"/>
</dbReference>
<dbReference type="SUPFAM" id="SSF143430">
    <property type="entry name" value="TTP0101/SSO1404-like"/>
    <property type="match status" value="1"/>
</dbReference>
<keyword evidence="7 9" id="KW-0460">Magnesium</keyword>
<keyword evidence="4 9" id="KW-0479">Metal-binding</keyword>
<evidence type="ECO:0000256" key="4">
    <source>
        <dbReference type="ARBA" id="ARBA00022723"/>
    </source>
</evidence>
<keyword evidence="6 9" id="KW-0378">Hydrolase</keyword>
<evidence type="ECO:0000256" key="6">
    <source>
        <dbReference type="ARBA" id="ARBA00022801"/>
    </source>
</evidence>
<comment type="cofactor">
    <cofactor evidence="1 9">
        <name>Mg(2+)</name>
        <dbReference type="ChEBI" id="CHEBI:18420"/>
    </cofactor>
</comment>
<keyword evidence="3 9" id="KW-0540">Nuclease</keyword>
<organism evidence="10 11">
    <name type="scientific">Reichenbachiella agarivorans</name>
    <dbReference type="NCBI Taxonomy" id="2979464"/>
    <lineage>
        <taxon>Bacteria</taxon>
        <taxon>Pseudomonadati</taxon>
        <taxon>Bacteroidota</taxon>
        <taxon>Cytophagia</taxon>
        <taxon>Cytophagales</taxon>
        <taxon>Reichenbachiellaceae</taxon>
        <taxon>Reichenbachiella</taxon>
    </lineage>
</organism>
<protein>
    <recommendedName>
        <fullName evidence="9">CRISPR-associated endoribonuclease Cas2</fullName>
        <ecNumber evidence="9">3.1.-.-</ecNumber>
    </recommendedName>
</protein>
<accession>A0ABY6CLW0</accession>
<gene>
    <name evidence="9 10" type="primary">cas2</name>
    <name evidence="10" type="ORF">N6H18_14180</name>
</gene>
<keyword evidence="8 9" id="KW-0051">Antiviral defense</keyword>
<keyword evidence="5 9" id="KW-0255">Endonuclease</keyword>
<dbReference type="EC" id="3.1.-.-" evidence="9"/>
<comment type="similarity">
    <text evidence="2 9">Belongs to the CRISPR-associated endoribonuclease Cas2 protein family.</text>
</comment>
<dbReference type="RefSeq" id="WP_262308935.1">
    <property type="nucleotide sequence ID" value="NZ_CP106679.1"/>
</dbReference>
<evidence type="ECO:0000256" key="7">
    <source>
        <dbReference type="ARBA" id="ARBA00022842"/>
    </source>
</evidence>
<evidence type="ECO:0000256" key="3">
    <source>
        <dbReference type="ARBA" id="ARBA00022722"/>
    </source>
</evidence>
<dbReference type="GO" id="GO:0004519">
    <property type="term" value="F:endonuclease activity"/>
    <property type="evidence" value="ECO:0007669"/>
    <property type="project" value="UniProtKB-KW"/>
</dbReference>
<comment type="function">
    <text evidence="9">CRISPR (clustered regularly interspaced short palindromic repeat), is an adaptive immune system that provides protection against mobile genetic elements (viruses, transposable elements and conjugative plasmids). CRISPR clusters contain sequences complementary to antecedent mobile elements and target invading nucleic acids. CRISPR clusters are transcribed and processed into CRISPR RNA (crRNA). Functions as a ssRNA-specific endoribonuclease. Involved in the integration of spacer DNA into the CRISPR cassette.</text>
</comment>
<dbReference type="EMBL" id="CP106679">
    <property type="protein sequence ID" value="UXP31496.1"/>
    <property type="molecule type" value="Genomic_DNA"/>
</dbReference>
<evidence type="ECO:0000256" key="8">
    <source>
        <dbReference type="ARBA" id="ARBA00023118"/>
    </source>
</evidence>
<dbReference type="HAMAP" id="MF_01471">
    <property type="entry name" value="Cas2"/>
    <property type="match status" value="1"/>
</dbReference>
<feature type="binding site" evidence="9">
    <location>
        <position position="8"/>
    </location>
    <ligand>
        <name>Mg(2+)</name>
        <dbReference type="ChEBI" id="CHEBI:18420"/>
        <note>catalytic</note>
    </ligand>
</feature>
<evidence type="ECO:0000313" key="11">
    <source>
        <dbReference type="Proteomes" id="UP001065174"/>
    </source>
</evidence>